<dbReference type="EMBL" id="JAUHHV010000007">
    <property type="protein sequence ID" value="KAK1419200.1"/>
    <property type="molecule type" value="Genomic_DNA"/>
</dbReference>
<reference evidence="3" key="1">
    <citation type="journal article" date="2023" name="bioRxiv">
        <title>Improved chromosome-level genome assembly for marigold (Tagetes erecta).</title>
        <authorList>
            <person name="Jiang F."/>
            <person name="Yuan L."/>
            <person name="Wang S."/>
            <person name="Wang H."/>
            <person name="Xu D."/>
            <person name="Wang A."/>
            <person name="Fan W."/>
        </authorList>
    </citation>
    <scope>NUCLEOTIDE SEQUENCE</scope>
    <source>
        <strain evidence="3">WSJ</strain>
        <tissue evidence="3">Leaf</tissue>
    </source>
</reference>
<proteinExistence type="predicted"/>
<evidence type="ECO:0000256" key="1">
    <source>
        <dbReference type="SAM" id="MobiDB-lite"/>
    </source>
</evidence>
<dbReference type="InterPro" id="IPR058594">
    <property type="entry name" value="PB1-like_dom_pln"/>
</dbReference>
<accession>A0AAD8KGK7</accession>
<keyword evidence="4" id="KW-1185">Reference proteome</keyword>
<protein>
    <recommendedName>
        <fullName evidence="2">PB1-like domain-containing protein</fullName>
    </recommendedName>
</protein>
<dbReference type="Pfam" id="PF26130">
    <property type="entry name" value="PB1-like"/>
    <property type="match status" value="1"/>
</dbReference>
<feature type="region of interest" description="Disordered" evidence="1">
    <location>
        <begin position="159"/>
        <end position="186"/>
    </location>
</feature>
<organism evidence="3 4">
    <name type="scientific">Tagetes erecta</name>
    <name type="common">African marigold</name>
    <dbReference type="NCBI Taxonomy" id="13708"/>
    <lineage>
        <taxon>Eukaryota</taxon>
        <taxon>Viridiplantae</taxon>
        <taxon>Streptophyta</taxon>
        <taxon>Embryophyta</taxon>
        <taxon>Tracheophyta</taxon>
        <taxon>Spermatophyta</taxon>
        <taxon>Magnoliopsida</taxon>
        <taxon>eudicotyledons</taxon>
        <taxon>Gunneridae</taxon>
        <taxon>Pentapetalae</taxon>
        <taxon>asterids</taxon>
        <taxon>campanulids</taxon>
        <taxon>Asterales</taxon>
        <taxon>Asteraceae</taxon>
        <taxon>Asteroideae</taxon>
        <taxon>Heliantheae alliance</taxon>
        <taxon>Tageteae</taxon>
        <taxon>Tagetes</taxon>
    </lineage>
</organism>
<evidence type="ECO:0000313" key="3">
    <source>
        <dbReference type="EMBL" id="KAK1419200.1"/>
    </source>
</evidence>
<dbReference type="AlphaFoldDB" id="A0AAD8KGK7"/>
<evidence type="ECO:0000313" key="4">
    <source>
        <dbReference type="Proteomes" id="UP001229421"/>
    </source>
</evidence>
<dbReference type="Proteomes" id="UP001229421">
    <property type="component" value="Unassembled WGS sequence"/>
</dbReference>
<comment type="caution">
    <text evidence="3">The sequence shown here is derived from an EMBL/GenBank/DDBJ whole genome shotgun (WGS) entry which is preliminary data.</text>
</comment>
<feature type="compositionally biased region" description="Acidic residues" evidence="1">
    <location>
        <begin position="165"/>
        <end position="174"/>
    </location>
</feature>
<feature type="domain" description="PB1-like" evidence="2">
    <location>
        <begin position="22"/>
        <end position="121"/>
    </location>
</feature>
<evidence type="ECO:0000259" key="2">
    <source>
        <dbReference type="Pfam" id="PF26130"/>
    </source>
</evidence>
<gene>
    <name evidence="3" type="ORF">QVD17_28362</name>
</gene>
<name>A0AAD8KGK7_TARER</name>
<sequence length="242" mass="28397">MWKIREKDQSFDYSKAYDDKSTSFSLQIFHGGKFSKSPNMKYKDGEITFIDDVSLYDITLRMLDEMVKRIGYPCDMEFFYQFKEPYVCLDLGLKSLKGDDDFDGLCKKVREGYKVIEIYVEKKKKNDEHSSDDIVDKNNPMHEINEVVDMGNFHGCVRNGRESESESESEDLEVDHDNFDSQSDEETTVLKRAGNIVRSKRKRKTISVDASVNPFYIGQLIESSSMRWSNHIHLYQEERFIY</sequence>